<evidence type="ECO:0000256" key="1">
    <source>
        <dbReference type="ARBA" id="ARBA00022630"/>
    </source>
</evidence>
<dbReference type="InterPro" id="IPR011251">
    <property type="entry name" value="Luciferase-like_dom"/>
</dbReference>
<keyword evidence="1 6" id="KW-0285">Flavoprotein</keyword>
<dbReference type="RefSeq" id="WP_314214183.1">
    <property type="nucleotide sequence ID" value="NZ_CP025189.1"/>
</dbReference>
<dbReference type="PANTHER" id="PTHR30011">
    <property type="entry name" value="ALKANESULFONATE MONOOXYGENASE-RELATED"/>
    <property type="match status" value="1"/>
</dbReference>
<dbReference type="InterPro" id="IPR051260">
    <property type="entry name" value="Diverse_substr_monoxygenases"/>
</dbReference>
<sequence length="448" mass="48907">MPARKMISMGLSMRYLGYHAAAWRHPQVDPGGASDFSHFLNVARLAEAAKFDMVFLADGIGIRAKDEPPGSLCRSAQTAELEPLTLLSALAPMTTHIGLVATASTTYNEPYHIARKYASLDRISGGRAGWNIVTSWSDAEAQNFNRDQHLDYGTRYERAAEFVEVVKGLWDSWDADALVRDKESGIFFDAAKLHVLNHQGKHFKVKGPLSVARSPQARPVLVQAGASEAGMEIGAESAEVIYAVPHEIDTGRSYYRDLKERAARKGRDPDGMKILPGITPFIGETEAEAREKYDLLNALVAPELGLSYLYGQMGDLSAHSLDGPVPEPNDPKVRSIAQNLLKLARRDNLTIRQLYTTIAAGFGSRILIGTAKQIADEMEAWMEAEAADGFNICPAALPVGLEDFAAQVVPELQRRGMFRTEYASRTLRGNLGVPVPASRYGGAVVPAR</sequence>
<feature type="binding site" evidence="6">
    <location>
        <position position="156"/>
    </location>
    <ligand>
        <name>FMN</name>
        <dbReference type="ChEBI" id="CHEBI:58210"/>
    </ligand>
</feature>
<dbReference type="InterPro" id="IPR016215">
    <property type="entry name" value="NTA_MOA"/>
</dbReference>
<keyword evidence="3 8" id="KW-0560">Oxidoreductase</keyword>
<evidence type="ECO:0000256" key="6">
    <source>
        <dbReference type="PIRSR" id="PIRSR000337-1"/>
    </source>
</evidence>
<dbReference type="SUPFAM" id="SSF51679">
    <property type="entry name" value="Bacterial luciferase-like"/>
    <property type="match status" value="1"/>
</dbReference>
<evidence type="ECO:0000259" key="7">
    <source>
        <dbReference type="Pfam" id="PF00296"/>
    </source>
</evidence>
<dbReference type="EC" id="1.14.13.-" evidence="8"/>
<evidence type="ECO:0000256" key="5">
    <source>
        <dbReference type="ARBA" id="ARBA00033748"/>
    </source>
</evidence>
<feature type="binding site" evidence="6">
    <location>
        <position position="58"/>
    </location>
    <ligand>
        <name>FMN</name>
        <dbReference type="ChEBI" id="CHEBI:58210"/>
    </ligand>
</feature>
<dbReference type="GO" id="GO:0004497">
    <property type="term" value="F:monooxygenase activity"/>
    <property type="evidence" value="ECO:0007669"/>
    <property type="project" value="UniProtKB-KW"/>
</dbReference>
<gene>
    <name evidence="8" type="ORF">RADP37_03772</name>
</gene>
<evidence type="ECO:0000313" key="8">
    <source>
        <dbReference type="EMBL" id="AWV24726.1"/>
    </source>
</evidence>
<name>A0A4Y1N3A0_9PROT</name>
<proteinExistence type="inferred from homology"/>
<dbReference type="EMBL" id="CP025189">
    <property type="protein sequence ID" value="AWV24726.1"/>
    <property type="molecule type" value="Genomic_DNA"/>
</dbReference>
<feature type="binding site" evidence="6">
    <location>
        <position position="227"/>
    </location>
    <ligand>
        <name>FMN</name>
        <dbReference type="ChEBI" id="CHEBI:58210"/>
    </ligand>
</feature>
<keyword evidence="2 6" id="KW-0288">FMN</keyword>
<evidence type="ECO:0000256" key="2">
    <source>
        <dbReference type="ARBA" id="ARBA00022643"/>
    </source>
</evidence>
<dbReference type="PANTHER" id="PTHR30011:SF16">
    <property type="entry name" value="C2H2 FINGER DOMAIN TRANSCRIPTION FACTOR (EUROFUNG)-RELATED"/>
    <property type="match status" value="1"/>
</dbReference>
<protein>
    <submittedName>
        <fullName evidence="8">Nitrilotriacetate monooxygenase component A</fullName>
        <ecNumber evidence="8">1.14.13.-</ecNumber>
    </submittedName>
</protein>
<organism evidence="8">
    <name type="scientific">Roseomonas mucosa</name>
    <dbReference type="NCBI Taxonomy" id="207340"/>
    <lineage>
        <taxon>Bacteria</taxon>
        <taxon>Pseudomonadati</taxon>
        <taxon>Pseudomonadota</taxon>
        <taxon>Alphaproteobacteria</taxon>
        <taxon>Acetobacterales</taxon>
        <taxon>Roseomonadaceae</taxon>
        <taxon>Roseomonas</taxon>
    </lineage>
</organism>
<dbReference type="PIRSF" id="PIRSF000337">
    <property type="entry name" value="NTA_MOA"/>
    <property type="match status" value="1"/>
</dbReference>
<evidence type="ECO:0000256" key="3">
    <source>
        <dbReference type="ARBA" id="ARBA00023002"/>
    </source>
</evidence>
<dbReference type="Gene3D" id="3.20.20.30">
    <property type="entry name" value="Luciferase-like domain"/>
    <property type="match status" value="1"/>
</dbReference>
<dbReference type="Pfam" id="PF00296">
    <property type="entry name" value="Bac_luciferase"/>
    <property type="match status" value="1"/>
</dbReference>
<dbReference type="AlphaFoldDB" id="A0A4Y1N3A0"/>
<feature type="domain" description="Luciferase-like" evidence="7">
    <location>
        <begin position="26"/>
        <end position="384"/>
    </location>
</feature>
<comment type="similarity">
    <text evidence="5">Belongs to the NtaA/SnaA/DszA monooxygenase family.</text>
</comment>
<dbReference type="GO" id="GO:0016705">
    <property type="term" value="F:oxidoreductase activity, acting on paired donors, with incorporation or reduction of molecular oxygen"/>
    <property type="evidence" value="ECO:0007669"/>
    <property type="project" value="InterPro"/>
</dbReference>
<reference evidence="8" key="1">
    <citation type="submission" date="2017-12" db="EMBL/GenBank/DDBJ databases">
        <authorList>
            <person name="Martens C."/>
            <person name="Dahlstrom E."/>
            <person name="Barbian K."/>
            <person name="Sykora L."/>
            <person name="Ricklefs S."/>
            <person name="Bruno D."/>
            <person name="Anzick I."/>
            <person name="Myles I."/>
            <person name="Datta S.K."/>
        </authorList>
    </citation>
    <scope>NUCLEOTIDE SEQUENCE</scope>
    <source>
        <strain evidence="8">AD2</strain>
    </source>
</reference>
<dbReference type="NCBIfam" id="TIGR03860">
    <property type="entry name" value="FMN_nitrolo"/>
    <property type="match status" value="1"/>
</dbReference>
<accession>A0A4Y1N3A0</accession>
<evidence type="ECO:0000256" key="4">
    <source>
        <dbReference type="ARBA" id="ARBA00023033"/>
    </source>
</evidence>
<feature type="binding site" evidence="6">
    <location>
        <position position="102"/>
    </location>
    <ligand>
        <name>FMN</name>
        <dbReference type="ChEBI" id="CHEBI:58210"/>
    </ligand>
</feature>
<dbReference type="CDD" id="cd01095">
    <property type="entry name" value="Nitrilotriacetate_monoxgenase"/>
    <property type="match status" value="1"/>
</dbReference>
<dbReference type="InterPro" id="IPR036661">
    <property type="entry name" value="Luciferase-like_sf"/>
</dbReference>
<keyword evidence="4 8" id="KW-0503">Monooxygenase</keyword>